<evidence type="ECO:0000313" key="2">
    <source>
        <dbReference type="Proteomes" id="UP000789901"/>
    </source>
</evidence>
<organism evidence="1 2">
    <name type="scientific">Gigaspora margarita</name>
    <dbReference type="NCBI Taxonomy" id="4874"/>
    <lineage>
        <taxon>Eukaryota</taxon>
        <taxon>Fungi</taxon>
        <taxon>Fungi incertae sedis</taxon>
        <taxon>Mucoromycota</taxon>
        <taxon>Glomeromycotina</taxon>
        <taxon>Glomeromycetes</taxon>
        <taxon>Diversisporales</taxon>
        <taxon>Gigasporaceae</taxon>
        <taxon>Gigaspora</taxon>
    </lineage>
</organism>
<dbReference type="Proteomes" id="UP000789901">
    <property type="component" value="Unassembled WGS sequence"/>
</dbReference>
<gene>
    <name evidence="1" type="ORF">GMARGA_LOCUS13500</name>
</gene>
<accession>A0ABN7V274</accession>
<evidence type="ECO:0000313" key="1">
    <source>
        <dbReference type="EMBL" id="CAG8720741.1"/>
    </source>
</evidence>
<name>A0ABN7V274_GIGMA</name>
<sequence>DSNKSFYLQSKIINSSTIMYNEENTPKIYNNIYTEYNAIFSQSQTNISLLNVYNHSSKEWSEDFTQNHENQSNNNQPTEWSPDFTKNQTNMSLLNVYNNPFVEWLADYEDQTNSNLFAEWVTDFTQNGLHTLLENQINNAEITQDYEEQINSLQQ</sequence>
<protein>
    <submittedName>
        <fullName evidence="1">46295_t:CDS:1</fullName>
    </submittedName>
</protein>
<comment type="caution">
    <text evidence="1">The sequence shown here is derived from an EMBL/GenBank/DDBJ whole genome shotgun (WGS) entry which is preliminary data.</text>
</comment>
<keyword evidence="2" id="KW-1185">Reference proteome</keyword>
<feature type="non-terminal residue" evidence="1">
    <location>
        <position position="1"/>
    </location>
</feature>
<reference evidence="1 2" key="1">
    <citation type="submission" date="2021-06" db="EMBL/GenBank/DDBJ databases">
        <authorList>
            <person name="Kallberg Y."/>
            <person name="Tangrot J."/>
            <person name="Rosling A."/>
        </authorList>
    </citation>
    <scope>NUCLEOTIDE SEQUENCE [LARGE SCALE GENOMIC DNA]</scope>
    <source>
        <strain evidence="1 2">120-4 pot B 10/14</strain>
    </source>
</reference>
<proteinExistence type="predicted"/>
<dbReference type="EMBL" id="CAJVQB010008589">
    <property type="protein sequence ID" value="CAG8720741.1"/>
    <property type="molecule type" value="Genomic_DNA"/>
</dbReference>